<organism evidence="5 6">
    <name type="scientific">Triparma laevis f. inornata</name>
    <dbReference type="NCBI Taxonomy" id="1714386"/>
    <lineage>
        <taxon>Eukaryota</taxon>
        <taxon>Sar</taxon>
        <taxon>Stramenopiles</taxon>
        <taxon>Ochrophyta</taxon>
        <taxon>Bolidophyceae</taxon>
        <taxon>Parmales</taxon>
        <taxon>Triparmaceae</taxon>
        <taxon>Triparma</taxon>
    </lineage>
</organism>
<dbReference type="GO" id="GO:0005771">
    <property type="term" value="C:multivesicular body"/>
    <property type="evidence" value="ECO:0007669"/>
    <property type="project" value="TreeGrafter"/>
</dbReference>
<sequence>MPPLTIPSELKKITAFIRRAEELDNDKTQATSRLIAYYCRQWAVELSLPLLKIATDPASKTTLLSIMSSLEEEKTAVGDAFTKPEAYTVCRDFAQKVLSSSDSSYSKIHSSNPKDYSKAKIAARSYYACGVFFDILAVFENASVEEALIEKDDISSRRKYAKWRASLILGAIKNGEDLPTPVEEEGEEGEEKNDDSEMKTDSEVKDTPLSDFNIPEAPRGVTTSMHRDESKDDSPPPVYEATKPIPGGPKEEVKKTGGWFGGKKDKGGHSKASIGDALELAKFAVKALEEKEVEIARERLQQALECLK</sequence>
<evidence type="ECO:0000256" key="2">
    <source>
        <dbReference type="ARBA" id="ARBA00023136"/>
    </source>
</evidence>
<evidence type="ECO:0000259" key="4">
    <source>
        <dbReference type="Pfam" id="PF04652"/>
    </source>
</evidence>
<feature type="compositionally biased region" description="Basic and acidic residues" evidence="3">
    <location>
        <begin position="195"/>
        <end position="208"/>
    </location>
</feature>
<reference evidence="6" key="1">
    <citation type="journal article" date="2023" name="Commun. Biol.">
        <title>Genome analysis of Parmales, the sister group of diatoms, reveals the evolutionary specialization of diatoms from phago-mixotrophs to photoautotrophs.</title>
        <authorList>
            <person name="Ban H."/>
            <person name="Sato S."/>
            <person name="Yoshikawa S."/>
            <person name="Yamada K."/>
            <person name="Nakamura Y."/>
            <person name="Ichinomiya M."/>
            <person name="Sato N."/>
            <person name="Blanc-Mathieu R."/>
            <person name="Endo H."/>
            <person name="Kuwata A."/>
            <person name="Ogata H."/>
        </authorList>
    </citation>
    <scope>NUCLEOTIDE SEQUENCE [LARGE SCALE GENOMIC DNA]</scope>
</reference>
<evidence type="ECO:0000256" key="1">
    <source>
        <dbReference type="ARBA" id="ARBA00004308"/>
    </source>
</evidence>
<feature type="compositionally biased region" description="Basic and acidic residues" evidence="3">
    <location>
        <begin position="225"/>
        <end position="234"/>
    </location>
</feature>
<dbReference type="EMBL" id="BLQM01000394">
    <property type="protein sequence ID" value="GMH87433.1"/>
    <property type="molecule type" value="Genomic_DNA"/>
</dbReference>
<protein>
    <recommendedName>
        <fullName evidence="4">Vta1/callose synthase N-terminal domain-containing protein</fullName>
    </recommendedName>
</protein>
<accession>A0A9W7ERS6</accession>
<feature type="domain" description="Vta1/callose synthase N-terminal" evidence="4">
    <location>
        <begin position="12"/>
        <end position="174"/>
    </location>
</feature>
<comment type="caution">
    <text evidence="5">The sequence shown here is derived from an EMBL/GenBank/DDBJ whole genome shotgun (WGS) entry which is preliminary data.</text>
</comment>
<dbReference type="Pfam" id="PF04652">
    <property type="entry name" value="Vta1"/>
    <property type="match status" value="1"/>
</dbReference>
<feature type="region of interest" description="Disordered" evidence="3">
    <location>
        <begin position="176"/>
        <end position="271"/>
    </location>
</feature>
<dbReference type="AlphaFoldDB" id="A0A9W7ERS6"/>
<dbReference type="InterPro" id="IPR023175">
    <property type="entry name" value="Vta1/CALS_N_sf"/>
</dbReference>
<dbReference type="Gene3D" id="1.25.40.270">
    <property type="entry name" value="Vacuolar protein sorting-associated protein vta1"/>
    <property type="match status" value="1"/>
</dbReference>
<dbReference type="InterPro" id="IPR044538">
    <property type="entry name" value="Vta1-like"/>
</dbReference>
<gene>
    <name evidence="5" type="ORF">TL16_g10859</name>
</gene>
<name>A0A9W7ERS6_9STRA</name>
<feature type="compositionally biased region" description="Acidic residues" evidence="3">
    <location>
        <begin position="182"/>
        <end position="194"/>
    </location>
</feature>
<dbReference type="InterPro" id="IPR039431">
    <property type="entry name" value="Vta1/CALS_N"/>
</dbReference>
<evidence type="ECO:0000313" key="5">
    <source>
        <dbReference type="EMBL" id="GMH87433.1"/>
    </source>
</evidence>
<proteinExistence type="predicted"/>
<keyword evidence="2" id="KW-0472">Membrane</keyword>
<dbReference type="PANTHER" id="PTHR46009:SF1">
    <property type="entry name" value="VACUOLAR PROTEIN SORTING-ASSOCIATED PROTEIN VTA1 HOMOLOG"/>
    <property type="match status" value="1"/>
</dbReference>
<evidence type="ECO:0000313" key="6">
    <source>
        <dbReference type="Proteomes" id="UP001162640"/>
    </source>
</evidence>
<dbReference type="Proteomes" id="UP001162640">
    <property type="component" value="Unassembled WGS sequence"/>
</dbReference>
<comment type="subcellular location">
    <subcellularLocation>
        <location evidence="1">Endomembrane system</location>
    </subcellularLocation>
</comment>
<dbReference type="PANTHER" id="PTHR46009">
    <property type="entry name" value="VACUOLAR PROTEIN SORTING-ASSOCIATED PROTEIN VTA1 HOMOLOG"/>
    <property type="match status" value="1"/>
</dbReference>
<evidence type="ECO:0000256" key="3">
    <source>
        <dbReference type="SAM" id="MobiDB-lite"/>
    </source>
</evidence>
<dbReference type="GO" id="GO:0032511">
    <property type="term" value="P:late endosome to vacuole transport via multivesicular body sorting pathway"/>
    <property type="evidence" value="ECO:0007669"/>
    <property type="project" value="InterPro"/>
</dbReference>